<evidence type="ECO:0000313" key="2">
    <source>
        <dbReference type="Proteomes" id="UP001281147"/>
    </source>
</evidence>
<dbReference type="Proteomes" id="UP001281147">
    <property type="component" value="Unassembled WGS sequence"/>
</dbReference>
<protein>
    <submittedName>
        <fullName evidence="1">Uncharacterized protein</fullName>
    </submittedName>
</protein>
<gene>
    <name evidence="1" type="ORF">LTR37_001408</name>
</gene>
<sequence length="253" mass="29445">MQSSSSDSIGQPTGILSLPREIRDKIYYLAIVPDRETTMEAFETTNFDGLPQAWALYRSSKWCSTKAPYWAFTSLSRVCQQLHDEADEVFFQHVSVLIEMPFNNFNNSTRDLTIFKSLIVPPKHLRRITAITIESDDQYIRLIVQGLHYANIRHIVDIKKPRIVDGGCVKWQIEELWEEEPYSEIMQDHLDWLAERNSHTTSRILAAGMDWHVALLRMLDHICGRWAQNFDVKLICGTRDYSDVLIDFTEILH</sequence>
<keyword evidence="2" id="KW-1185">Reference proteome</keyword>
<evidence type="ECO:0000313" key="1">
    <source>
        <dbReference type="EMBL" id="KAK3723924.1"/>
    </source>
</evidence>
<proteinExistence type="predicted"/>
<comment type="caution">
    <text evidence="1">The sequence shown here is derived from an EMBL/GenBank/DDBJ whole genome shotgun (WGS) entry which is preliminary data.</text>
</comment>
<reference evidence="1" key="1">
    <citation type="submission" date="2023-07" db="EMBL/GenBank/DDBJ databases">
        <title>Black Yeasts Isolated from many extreme environments.</title>
        <authorList>
            <person name="Coleine C."/>
            <person name="Stajich J.E."/>
            <person name="Selbmann L."/>
        </authorList>
    </citation>
    <scope>NUCLEOTIDE SEQUENCE</scope>
    <source>
        <strain evidence="1">CCFEE 5714</strain>
    </source>
</reference>
<organism evidence="1 2">
    <name type="scientific">Vermiconidia calcicola</name>
    <dbReference type="NCBI Taxonomy" id="1690605"/>
    <lineage>
        <taxon>Eukaryota</taxon>
        <taxon>Fungi</taxon>
        <taxon>Dikarya</taxon>
        <taxon>Ascomycota</taxon>
        <taxon>Pezizomycotina</taxon>
        <taxon>Dothideomycetes</taxon>
        <taxon>Dothideomycetidae</taxon>
        <taxon>Mycosphaerellales</taxon>
        <taxon>Extremaceae</taxon>
        <taxon>Vermiconidia</taxon>
    </lineage>
</organism>
<accession>A0ACC3NWZ7</accession>
<name>A0ACC3NWZ7_9PEZI</name>
<dbReference type="EMBL" id="JAUTXU010000007">
    <property type="protein sequence ID" value="KAK3723924.1"/>
    <property type="molecule type" value="Genomic_DNA"/>
</dbReference>